<gene>
    <name evidence="2" type="ORF">A0H81_04072</name>
</gene>
<feature type="compositionally biased region" description="Low complexity" evidence="1">
    <location>
        <begin position="345"/>
        <end position="357"/>
    </location>
</feature>
<protein>
    <submittedName>
        <fullName evidence="2">Uncharacterized protein</fullName>
    </submittedName>
</protein>
<feature type="region of interest" description="Disordered" evidence="1">
    <location>
        <begin position="179"/>
        <end position="284"/>
    </location>
</feature>
<feature type="compositionally biased region" description="Gly residues" evidence="1">
    <location>
        <begin position="76"/>
        <end position="85"/>
    </location>
</feature>
<dbReference type="AlphaFoldDB" id="A0A1C7MJP5"/>
<feature type="compositionally biased region" description="Low complexity" evidence="1">
    <location>
        <begin position="200"/>
        <end position="212"/>
    </location>
</feature>
<accession>A0A1C7MJP5</accession>
<feature type="compositionally biased region" description="Gly residues" evidence="1">
    <location>
        <begin position="23"/>
        <end position="32"/>
    </location>
</feature>
<sequence length="472" mass="51360">MPRARRNHIPFPTGGWGNDQTAAGGGDDGWGPGAAEADTMWGAATRTSPTMDDGNWNGNGEGNQGWSNNPDDFGAGTSGSGGVKDGWGIQPEPAQAGGNAKKSSSKKGNSHTFQPAAPADAWGTSHPSPNTGAWGRPAQSSRAPPAPPPAPAAAPAPAWSNWAREAKMLPKVTIPTIETAPTYPSLAPQGAAFSGDRPALSQQQRTQLLSSLLDDRQQAEGFPLQSQGAQSVDARWQQAALQQQLQQVQQAQQQAAARQAQAAHAQRRQAQPANTQQQQAQAREQLARENAALYHSLQQRQAQALLQQQQAYLMAKQNENVQHKHHAQSHSRRHEPVQQADSWDDWGGNNYGSGWNNQRASTIQEEDENEYYNEDDDEDEEEKYDDNDDYGENDDYDERDDGWGQNYNQKVRFSPAVSQSTIHATTAPQATPRTHHTHLRFYTYACAHPTPAGGYAISEPASTSDVERTGFF</sequence>
<feature type="region of interest" description="Disordered" evidence="1">
    <location>
        <begin position="319"/>
        <end position="406"/>
    </location>
</feature>
<evidence type="ECO:0000256" key="1">
    <source>
        <dbReference type="SAM" id="MobiDB-lite"/>
    </source>
</evidence>
<evidence type="ECO:0000313" key="2">
    <source>
        <dbReference type="EMBL" id="OBZ77151.1"/>
    </source>
</evidence>
<feature type="compositionally biased region" description="Pro residues" evidence="1">
    <location>
        <begin position="144"/>
        <end position="154"/>
    </location>
</feature>
<evidence type="ECO:0000313" key="3">
    <source>
        <dbReference type="Proteomes" id="UP000092993"/>
    </source>
</evidence>
<dbReference type="Proteomes" id="UP000092993">
    <property type="component" value="Unassembled WGS sequence"/>
</dbReference>
<proteinExistence type="predicted"/>
<feature type="compositionally biased region" description="Low complexity" evidence="1">
    <location>
        <begin position="234"/>
        <end position="284"/>
    </location>
</feature>
<dbReference type="EMBL" id="LUGG01000003">
    <property type="protein sequence ID" value="OBZ77151.1"/>
    <property type="molecule type" value="Genomic_DNA"/>
</dbReference>
<feature type="region of interest" description="Disordered" evidence="1">
    <location>
        <begin position="1"/>
        <end position="158"/>
    </location>
</feature>
<feature type="compositionally biased region" description="Acidic residues" evidence="1">
    <location>
        <begin position="364"/>
        <end position="400"/>
    </location>
</feature>
<dbReference type="STRING" id="5627.A0A1C7MJP5"/>
<organism evidence="2 3">
    <name type="scientific">Grifola frondosa</name>
    <name type="common">Maitake</name>
    <name type="synonym">Polyporus frondosus</name>
    <dbReference type="NCBI Taxonomy" id="5627"/>
    <lineage>
        <taxon>Eukaryota</taxon>
        <taxon>Fungi</taxon>
        <taxon>Dikarya</taxon>
        <taxon>Basidiomycota</taxon>
        <taxon>Agaricomycotina</taxon>
        <taxon>Agaricomycetes</taxon>
        <taxon>Polyporales</taxon>
        <taxon>Grifolaceae</taxon>
        <taxon>Grifola</taxon>
    </lineage>
</organism>
<name>A0A1C7MJP5_GRIFR</name>
<comment type="caution">
    <text evidence="2">The sequence shown here is derived from an EMBL/GenBank/DDBJ whole genome shotgun (WGS) entry which is preliminary data.</text>
</comment>
<feature type="compositionally biased region" description="Basic residues" evidence="1">
    <location>
        <begin position="323"/>
        <end position="333"/>
    </location>
</feature>
<keyword evidence="3" id="KW-1185">Reference proteome</keyword>
<reference evidence="2 3" key="1">
    <citation type="submission" date="2016-03" db="EMBL/GenBank/DDBJ databases">
        <title>Whole genome sequencing of Grifola frondosa 9006-11.</title>
        <authorList>
            <person name="Min B."/>
            <person name="Park H."/>
            <person name="Kim J.-G."/>
            <person name="Cho H."/>
            <person name="Oh Y.-L."/>
            <person name="Kong W.-S."/>
            <person name="Choi I.-G."/>
        </authorList>
    </citation>
    <scope>NUCLEOTIDE SEQUENCE [LARGE SCALE GENOMIC DNA]</scope>
    <source>
        <strain evidence="2 3">9006-11</strain>
    </source>
</reference>